<evidence type="ECO:0000256" key="11">
    <source>
        <dbReference type="ARBA" id="ARBA00033775"/>
    </source>
</evidence>
<keyword evidence="9 17" id="KW-0456">Lyase</keyword>
<evidence type="ECO:0000256" key="13">
    <source>
        <dbReference type="RuleBase" id="RU365017"/>
    </source>
</evidence>
<dbReference type="RefSeq" id="WP_248682359.1">
    <property type="nucleotide sequence ID" value="NZ_JALPRY010000007.1"/>
</dbReference>
<dbReference type="InterPro" id="IPR006314">
    <property type="entry name" value="Dyp_peroxidase"/>
</dbReference>
<gene>
    <name evidence="17" type="primary">efeB</name>
    <name evidence="17" type="ORF">M0654_06595</name>
</gene>
<evidence type="ECO:0000256" key="6">
    <source>
        <dbReference type="ARBA" id="ARBA00022729"/>
    </source>
</evidence>
<comment type="function">
    <text evidence="13">Involved in the recovery of exogenous heme iron. Extracts iron from heme while preserving the protoporphyrin ring intact.</text>
</comment>
<keyword evidence="18" id="KW-1185">Reference proteome</keyword>
<dbReference type="SUPFAM" id="SSF54909">
    <property type="entry name" value="Dimeric alpha+beta barrel"/>
    <property type="match status" value="1"/>
</dbReference>
<sequence length="440" mass="48147">MTKMARNNGTSLGRRRLILGLGAGLGGSVVARVSPAAEGQGPAHPPHVADAPTGHEARQDAWPFYGKVQQGVVTPRPASGMVAAFSVLAKTPKDLEAMFRLLTERILFLTQGGAVPELDPRLPPPDSGILGPLIAPANLTITVSLGSSLFDDREWLTPHKPKRLQRMTKFRNDALSADICHGDMLLQFCANTPDTNIHALRDILKTMSAHLVLRWKQEGNVPVVPPKPDGSTESARNFLGFRDGSANPDSNDVDLMAETVWVGAERDEPEWARNGTYQAVRIIRNFVERWDRTPLREQERIIGRNKASGAPLDGGTEADVPAYDKDPDGKITPLDAHIRLANPRTPESRKNLMLRRPFNYSNGVTKSGQLDQGLLFISFQADLEEGFIAVQRRLDGEPLEEYLKPVGGGYFYVLPGAPMPDNYLGETLIRAACRTTACPT</sequence>
<dbReference type="InterPro" id="IPR006311">
    <property type="entry name" value="TAT_signal"/>
</dbReference>
<dbReference type="Pfam" id="PF20628">
    <property type="entry name" value="Dyp_perox_C"/>
    <property type="match status" value="1"/>
</dbReference>
<dbReference type="InterPro" id="IPR011008">
    <property type="entry name" value="Dimeric_a/b-barrel"/>
</dbReference>
<dbReference type="NCBIfam" id="TIGR01413">
    <property type="entry name" value="Dyp_perox_fam"/>
    <property type="match status" value="1"/>
</dbReference>
<keyword evidence="5 13" id="KW-0479">Metal-binding</keyword>
<evidence type="ECO:0000259" key="16">
    <source>
        <dbReference type="Pfam" id="PF20628"/>
    </source>
</evidence>
<comment type="catalytic activity">
    <reaction evidence="12">
        <text>heme b + 2 H(+) = protoporphyrin IX + Fe(2+)</text>
        <dbReference type="Rhea" id="RHEA:22584"/>
        <dbReference type="ChEBI" id="CHEBI:15378"/>
        <dbReference type="ChEBI" id="CHEBI:29033"/>
        <dbReference type="ChEBI" id="CHEBI:57306"/>
        <dbReference type="ChEBI" id="CHEBI:60344"/>
        <dbReference type="EC" id="4.98.1.1"/>
    </reaction>
    <physiologicalReaction direction="left-to-right" evidence="12">
        <dbReference type="Rhea" id="RHEA:22585"/>
    </physiologicalReaction>
</comment>
<comment type="cofactor">
    <cofactor evidence="13">
        <name>heme b</name>
        <dbReference type="ChEBI" id="CHEBI:60344"/>
    </cofactor>
    <text evidence="13">Binds 1 heme b (iron(II)-protoporphyrin IX) group non-covalently per subunit.</text>
</comment>
<evidence type="ECO:0000256" key="14">
    <source>
        <dbReference type="SAM" id="MobiDB-lite"/>
    </source>
</evidence>
<dbReference type="NCBIfam" id="TIGR01412">
    <property type="entry name" value="tat_substr_1"/>
    <property type="match status" value="1"/>
</dbReference>
<dbReference type="EMBL" id="JALPRY010000007">
    <property type="protein sequence ID" value="MCK8779653.1"/>
    <property type="molecule type" value="Genomic_DNA"/>
</dbReference>
<dbReference type="EC" id="1.11.1.-" evidence="13"/>
<evidence type="ECO:0000256" key="10">
    <source>
        <dbReference type="ARBA" id="ARBA00033771"/>
    </source>
</evidence>
<keyword evidence="6" id="KW-0732">Signal</keyword>
<feature type="domain" description="Dyp-type peroxidase N-terminal" evidence="15">
    <location>
        <begin position="69"/>
        <end position="219"/>
    </location>
</feature>
<name>A0ABT0IP71_9HYPH</name>
<comment type="similarity">
    <text evidence="2">Belongs to the DyP-type peroxidase family. EfeB subfamily.</text>
</comment>
<dbReference type="Proteomes" id="UP001202827">
    <property type="component" value="Unassembled WGS sequence"/>
</dbReference>
<evidence type="ECO:0000256" key="2">
    <source>
        <dbReference type="ARBA" id="ARBA00005365"/>
    </source>
</evidence>
<keyword evidence="4 13" id="KW-0349">Heme</keyword>
<dbReference type="GO" id="GO:0016829">
    <property type="term" value="F:lyase activity"/>
    <property type="evidence" value="ECO:0007669"/>
    <property type="project" value="UniProtKB-KW"/>
</dbReference>
<evidence type="ECO:0000256" key="4">
    <source>
        <dbReference type="ARBA" id="ARBA00022617"/>
    </source>
</evidence>
<comment type="caution">
    <text evidence="17">The sequence shown here is derived from an EMBL/GenBank/DDBJ whole genome shotgun (WGS) entry which is preliminary data.</text>
</comment>
<evidence type="ECO:0000259" key="15">
    <source>
        <dbReference type="Pfam" id="PF04261"/>
    </source>
</evidence>
<evidence type="ECO:0000256" key="3">
    <source>
        <dbReference type="ARBA" id="ARBA00022559"/>
    </source>
</evidence>
<comment type="subcellular location">
    <subcellularLocation>
        <location evidence="1">Cell envelope</location>
    </subcellularLocation>
</comment>
<evidence type="ECO:0000256" key="8">
    <source>
        <dbReference type="ARBA" id="ARBA00023004"/>
    </source>
</evidence>
<dbReference type="InterPro" id="IPR048327">
    <property type="entry name" value="Dyp_perox_N"/>
</dbReference>
<dbReference type="Pfam" id="PF04261">
    <property type="entry name" value="Dyp_perox_N"/>
    <property type="match status" value="1"/>
</dbReference>
<evidence type="ECO:0000313" key="17">
    <source>
        <dbReference type="EMBL" id="MCK8779653.1"/>
    </source>
</evidence>
<reference evidence="17 18" key="1">
    <citation type="submission" date="2022-04" db="EMBL/GenBank/DDBJ databases">
        <title>Rhizobium coralii sp. nov., isolated from coral Turbinaria peltata.</title>
        <authorList>
            <person name="Sun H."/>
        </authorList>
    </citation>
    <scope>NUCLEOTIDE SEQUENCE [LARGE SCALE GENOMIC DNA]</scope>
    <source>
        <strain evidence="17 18">NTR19</strain>
    </source>
</reference>
<evidence type="ECO:0000256" key="1">
    <source>
        <dbReference type="ARBA" id="ARBA00004196"/>
    </source>
</evidence>
<keyword evidence="3 13" id="KW-0575">Peroxidase</keyword>
<feature type="region of interest" description="Disordered" evidence="14">
    <location>
        <begin position="35"/>
        <end position="56"/>
    </location>
</feature>
<evidence type="ECO:0000256" key="9">
    <source>
        <dbReference type="ARBA" id="ARBA00023239"/>
    </source>
</evidence>
<dbReference type="InterPro" id="IPR048328">
    <property type="entry name" value="Dyp_perox_C"/>
</dbReference>
<organism evidence="17 18">
    <name type="scientific">Neorhizobium turbinariae</name>
    <dbReference type="NCBI Taxonomy" id="2937795"/>
    <lineage>
        <taxon>Bacteria</taxon>
        <taxon>Pseudomonadati</taxon>
        <taxon>Pseudomonadota</taxon>
        <taxon>Alphaproteobacteria</taxon>
        <taxon>Hyphomicrobiales</taxon>
        <taxon>Rhizobiaceae</taxon>
        <taxon>Rhizobium/Agrobacterium group</taxon>
        <taxon>Neorhizobium</taxon>
    </lineage>
</organism>
<proteinExistence type="inferred from homology"/>
<evidence type="ECO:0000256" key="5">
    <source>
        <dbReference type="ARBA" id="ARBA00022723"/>
    </source>
</evidence>
<keyword evidence="8 13" id="KW-0408">Iron</keyword>
<keyword evidence="7 13" id="KW-0560">Oxidoreductase</keyword>
<dbReference type="PROSITE" id="PS51318">
    <property type="entry name" value="TAT"/>
    <property type="match status" value="1"/>
</dbReference>
<dbReference type="PANTHER" id="PTHR30521:SF4">
    <property type="entry name" value="DEFERROCHELATASE"/>
    <property type="match status" value="1"/>
</dbReference>
<evidence type="ECO:0000313" key="18">
    <source>
        <dbReference type="Proteomes" id="UP001202827"/>
    </source>
</evidence>
<dbReference type="PROSITE" id="PS51404">
    <property type="entry name" value="DYP_PEROXIDASE"/>
    <property type="match status" value="1"/>
</dbReference>
<feature type="domain" description="Dyp-type peroxidase C-terminal" evidence="16">
    <location>
        <begin position="235"/>
        <end position="416"/>
    </location>
</feature>
<accession>A0ABT0IP71</accession>
<dbReference type="InterPro" id="IPR006313">
    <property type="entry name" value="EfeB/EfeN"/>
</dbReference>
<protein>
    <recommendedName>
        <fullName evidence="10 13">Deferrochelatase</fullName>
        <ecNumber evidence="13">1.11.1.-</ecNumber>
    </recommendedName>
    <alternativeName>
        <fullName evidence="11 13">Peroxidase EfeB</fullName>
    </alternativeName>
</protein>
<evidence type="ECO:0000256" key="12">
    <source>
        <dbReference type="ARBA" id="ARBA00048856"/>
    </source>
</evidence>
<evidence type="ECO:0000256" key="7">
    <source>
        <dbReference type="ARBA" id="ARBA00023002"/>
    </source>
</evidence>
<dbReference type="PANTHER" id="PTHR30521">
    <property type="entry name" value="DEFERROCHELATASE/PEROXIDASE"/>
    <property type="match status" value="1"/>
</dbReference>